<dbReference type="InterPro" id="IPR013785">
    <property type="entry name" value="Aldolase_TIM"/>
</dbReference>
<dbReference type="PANTHER" id="PTHR22893">
    <property type="entry name" value="NADH OXIDOREDUCTASE-RELATED"/>
    <property type="match status" value="1"/>
</dbReference>
<evidence type="ECO:0000256" key="4">
    <source>
        <dbReference type="ARBA" id="ARBA00023002"/>
    </source>
</evidence>
<reference evidence="6 7" key="1">
    <citation type="journal article" date="2024" name="Nat. Commun.">
        <title>Phylogenomics reveals the evolutionary origins of lichenization in chlorophyte algae.</title>
        <authorList>
            <person name="Puginier C."/>
            <person name="Libourel C."/>
            <person name="Otte J."/>
            <person name="Skaloud P."/>
            <person name="Haon M."/>
            <person name="Grisel S."/>
            <person name="Petersen M."/>
            <person name="Berrin J.G."/>
            <person name="Delaux P.M."/>
            <person name="Dal Grande F."/>
            <person name="Keller J."/>
        </authorList>
    </citation>
    <scope>NUCLEOTIDE SEQUENCE [LARGE SCALE GENOMIC DNA]</scope>
    <source>
        <strain evidence="6 7">SAG 2043</strain>
    </source>
</reference>
<comment type="cofactor">
    <cofactor evidence="1">
        <name>FMN</name>
        <dbReference type="ChEBI" id="CHEBI:58210"/>
    </cofactor>
</comment>
<comment type="caution">
    <text evidence="6">The sequence shown here is derived from an EMBL/GenBank/DDBJ whole genome shotgun (WGS) entry which is preliminary data.</text>
</comment>
<dbReference type="InterPro" id="IPR001155">
    <property type="entry name" value="OxRdtase_FMN_N"/>
</dbReference>
<dbReference type="GO" id="GO:0005829">
    <property type="term" value="C:cytosol"/>
    <property type="evidence" value="ECO:0007669"/>
    <property type="project" value="UniProtKB-ARBA"/>
</dbReference>
<name>A0AAW1P2N6_9CHLO</name>
<organism evidence="6 7">
    <name type="scientific">[Myrmecia] bisecta</name>
    <dbReference type="NCBI Taxonomy" id="41462"/>
    <lineage>
        <taxon>Eukaryota</taxon>
        <taxon>Viridiplantae</taxon>
        <taxon>Chlorophyta</taxon>
        <taxon>core chlorophytes</taxon>
        <taxon>Trebouxiophyceae</taxon>
        <taxon>Trebouxiales</taxon>
        <taxon>Trebouxiaceae</taxon>
        <taxon>Myrmecia</taxon>
    </lineage>
</organism>
<protein>
    <recommendedName>
        <fullName evidence="5">NADH:flavin oxidoreductase/NADH oxidase N-terminal domain-containing protein</fullName>
    </recommendedName>
</protein>
<dbReference type="GO" id="GO:0010181">
    <property type="term" value="F:FMN binding"/>
    <property type="evidence" value="ECO:0007669"/>
    <property type="project" value="InterPro"/>
</dbReference>
<dbReference type="CDD" id="cd02933">
    <property type="entry name" value="OYE_like_FMN"/>
    <property type="match status" value="1"/>
</dbReference>
<dbReference type="Gene3D" id="3.20.20.70">
    <property type="entry name" value="Aldolase class I"/>
    <property type="match status" value="1"/>
</dbReference>
<keyword evidence="4" id="KW-0560">Oxidoreductase</keyword>
<keyword evidence="7" id="KW-1185">Reference proteome</keyword>
<sequence>MVYPPLTRSRGIDTIPQPAAVKYYTQRATPGGLMITEGTSTAPRAQGYPHIPGIFTEEQVEAWKPIVNAVKDKGSVFFMQLWHTGRASHQEYQPNGEAPIGPSANRIKNGQVFISSGLADYPTARALDKAELPGIVNEYRTAARNALRAGFDGVEVHGANGYLIDQFLKDSVNERTDEYGGSIKNRCRFPLEIIRAVADEVGADRTGVRFTPFGGFLDANDADPIRLYTYLLEQLNDLGLAYVHLVEPRIQGHTINLDHDESKTSNAPLRKAYKGSMIAAGGYTFPAGNEAIESGHADLIAFGRLWLSNPDLPKRFGLGAPLNKYDRASFYIQDQVKGYTDYPFLEEVETNGKQPQHNPTALYHD</sequence>
<gene>
    <name evidence="6" type="ORF">WJX72_010586</name>
</gene>
<dbReference type="Pfam" id="PF00724">
    <property type="entry name" value="Oxidored_FMN"/>
    <property type="match status" value="1"/>
</dbReference>
<evidence type="ECO:0000259" key="5">
    <source>
        <dbReference type="Pfam" id="PF00724"/>
    </source>
</evidence>
<proteinExistence type="inferred from homology"/>
<feature type="domain" description="NADH:flavin oxidoreductase/NADH oxidase N-terminal" evidence="5">
    <location>
        <begin position="1"/>
        <end position="320"/>
    </location>
</feature>
<accession>A0AAW1P2N6</accession>
<dbReference type="InterPro" id="IPR045247">
    <property type="entry name" value="Oye-like"/>
</dbReference>
<dbReference type="SUPFAM" id="SSF51395">
    <property type="entry name" value="FMN-linked oxidoreductases"/>
    <property type="match status" value="1"/>
</dbReference>
<dbReference type="Proteomes" id="UP001489004">
    <property type="component" value="Unassembled WGS sequence"/>
</dbReference>
<dbReference type="GO" id="GO:0016628">
    <property type="term" value="F:oxidoreductase activity, acting on the CH-CH group of donors, NAD or NADP as acceptor"/>
    <property type="evidence" value="ECO:0007669"/>
    <property type="project" value="UniProtKB-ARBA"/>
</dbReference>
<evidence type="ECO:0000313" key="7">
    <source>
        <dbReference type="Proteomes" id="UP001489004"/>
    </source>
</evidence>
<keyword evidence="3" id="KW-0285">Flavoprotein</keyword>
<comment type="similarity">
    <text evidence="2">Belongs to the NADH:flavin oxidoreductase/NADH oxidase family.</text>
</comment>
<evidence type="ECO:0000256" key="2">
    <source>
        <dbReference type="ARBA" id="ARBA00005979"/>
    </source>
</evidence>
<evidence type="ECO:0000256" key="1">
    <source>
        <dbReference type="ARBA" id="ARBA00001917"/>
    </source>
</evidence>
<dbReference type="PANTHER" id="PTHR22893:SF91">
    <property type="entry name" value="NADPH DEHYDROGENASE 2-RELATED"/>
    <property type="match status" value="1"/>
</dbReference>
<dbReference type="AlphaFoldDB" id="A0AAW1P2N6"/>
<evidence type="ECO:0000256" key="3">
    <source>
        <dbReference type="ARBA" id="ARBA00022643"/>
    </source>
</evidence>
<dbReference type="FunFam" id="3.20.20.70:FF:000059">
    <property type="entry name" value="N-ethylmaleimide reductase, FMN-linked"/>
    <property type="match status" value="1"/>
</dbReference>
<dbReference type="EMBL" id="JALJOR010000027">
    <property type="protein sequence ID" value="KAK9802876.1"/>
    <property type="molecule type" value="Genomic_DNA"/>
</dbReference>
<evidence type="ECO:0000313" key="6">
    <source>
        <dbReference type="EMBL" id="KAK9802876.1"/>
    </source>
</evidence>
<keyword evidence="3" id="KW-0288">FMN</keyword>